<name>A0A8H4VBY5_9HYPO</name>
<feature type="compositionally biased region" description="Basic and acidic residues" evidence="1">
    <location>
        <begin position="27"/>
        <end position="42"/>
    </location>
</feature>
<protein>
    <submittedName>
        <fullName evidence="3">Heat Labile Enterotoxin Type Iib</fullName>
    </submittedName>
</protein>
<dbReference type="AlphaFoldDB" id="A0A8H4VBY5"/>
<feature type="region of interest" description="Disordered" evidence="1">
    <location>
        <begin position="629"/>
        <end position="648"/>
    </location>
</feature>
<sequence length="715" mass="79598">MGPLSFLAFLLCPLVCQSARNKQPSNFEKREHHGISETHSTDPNESLGRWELYKRTESAPDLKNVVEKKTISLGLYYRPSYKMALGDVNSFHQAILIDSAKGEAKLAEIYDAVNSIVSGQTLVDGKPPWRFQYADQVSPGKARLVVARVVLGEAVVSSADIYKMLEPLPMPCSGENCVDWVKSGLKALQAAGHLQPLDIDQVVLQAVDHGVTRSRYTLKPEFNLASWEKYRDTISRYQPGKGIISDPEAVKIENLVLSAEAQKAAAGTSTAGKQRSDVALKESYRKKLSLNHFKSLVQRHGLKVLHQRTELSADQLHERFMSKLPSQRSSLSISPKAIGLGTFTATAFIIYGSSVYDVFQRDTTKLEKTAVVSSLIPVVGCVTQVAAEGESDSLDILGIADFHVCLAADALTLGGLWKIGIPVQVLRILINWIVGIVEFHKEINKDIIHDRRMQGWKRVLEQFEKVLRSDSYKANVDLYLDASRAAVLLSASNAFAELEAGMEEVRESQPLTPTEVEAVVKAQRDSSSMVQQETCEKLRRSKEELRWALKKELGRALHNQSLEFDENFVNNIKTKWQFYGFPMAFSQVSSLYRKEFDDHLLLALPEVRNLNGIIDEHLGKQWALEPNCSHGDPLPPRPPQRNEACRDACPSSARGSPALEEMTGVAKGVFECVFRNEQRQSTYEFSPSCCPLANMKLMVTADGGIKRPRCVVENA</sequence>
<proteinExistence type="predicted"/>
<organism evidence="3 4">
    <name type="scientific">Ophiocordyceps camponoti-floridani</name>
    <dbReference type="NCBI Taxonomy" id="2030778"/>
    <lineage>
        <taxon>Eukaryota</taxon>
        <taxon>Fungi</taxon>
        <taxon>Dikarya</taxon>
        <taxon>Ascomycota</taxon>
        <taxon>Pezizomycotina</taxon>
        <taxon>Sordariomycetes</taxon>
        <taxon>Hypocreomycetidae</taxon>
        <taxon>Hypocreales</taxon>
        <taxon>Ophiocordycipitaceae</taxon>
        <taxon>Ophiocordyceps</taxon>
    </lineage>
</organism>
<dbReference type="EMBL" id="JAACLJ010000007">
    <property type="protein sequence ID" value="KAF4583212.1"/>
    <property type="molecule type" value="Genomic_DNA"/>
</dbReference>
<evidence type="ECO:0000256" key="1">
    <source>
        <dbReference type="SAM" id="MobiDB-lite"/>
    </source>
</evidence>
<dbReference type="Proteomes" id="UP000562929">
    <property type="component" value="Unassembled WGS sequence"/>
</dbReference>
<feature type="chain" id="PRO_5034932137" evidence="2">
    <location>
        <begin position="19"/>
        <end position="715"/>
    </location>
</feature>
<keyword evidence="4" id="KW-1185">Reference proteome</keyword>
<evidence type="ECO:0000256" key="2">
    <source>
        <dbReference type="SAM" id="SignalP"/>
    </source>
</evidence>
<gene>
    <name evidence="3" type="ORF">GQ602_006356</name>
</gene>
<evidence type="ECO:0000313" key="3">
    <source>
        <dbReference type="EMBL" id="KAF4583212.1"/>
    </source>
</evidence>
<comment type="caution">
    <text evidence="3">The sequence shown here is derived from an EMBL/GenBank/DDBJ whole genome shotgun (WGS) entry which is preliminary data.</text>
</comment>
<dbReference type="OrthoDB" id="4927175at2759"/>
<keyword evidence="2" id="KW-0732">Signal</keyword>
<feature type="signal peptide" evidence="2">
    <location>
        <begin position="1"/>
        <end position="18"/>
    </location>
</feature>
<feature type="region of interest" description="Disordered" evidence="1">
    <location>
        <begin position="26"/>
        <end position="46"/>
    </location>
</feature>
<accession>A0A8H4VBY5</accession>
<reference evidence="3 4" key="1">
    <citation type="journal article" date="2020" name="G3 (Bethesda)">
        <title>Genetic Underpinnings of Host Manipulation by Ophiocordyceps as Revealed by Comparative Transcriptomics.</title>
        <authorList>
            <person name="Will I."/>
            <person name="Das B."/>
            <person name="Trinh T."/>
            <person name="Brachmann A."/>
            <person name="Ohm R.A."/>
            <person name="de Bekker C."/>
        </authorList>
    </citation>
    <scope>NUCLEOTIDE SEQUENCE [LARGE SCALE GENOMIC DNA]</scope>
    <source>
        <strain evidence="3 4">EC05</strain>
    </source>
</reference>
<evidence type="ECO:0000313" key="4">
    <source>
        <dbReference type="Proteomes" id="UP000562929"/>
    </source>
</evidence>